<reference evidence="6" key="1">
    <citation type="submission" date="2020-10" db="EMBL/GenBank/DDBJ databases">
        <authorList>
            <person name="Gilroy R."/>
        </authorList>
    </citation>
    <scope>NUCLEOTIDE SEQUENCE</scope>
    <source>
        <strain evidence="6">CHK187-14744</strain>
    </source>
</reference>
<dbReference type="PANTHER" id="PTHR46847:SF1">
    <property type="entry name" value="D-ALLOSE-BINDING PERIPLASMIC PROTEIN-RELATED"/>
    <property type="match status" value="1"/>
</dbReference>
<dbReference type="Pfam" id="PF13407">
    <property type="entry name" value="Peripla_BP_4"/>
    <property type="match status" value="1"/>
</dbReference>
<dbReference type="PANTHER" id="PTHR46847">
    <property type="entry name" value="D-ALLOSE-BINDING PERIPLASMIC PROTEIN-RELATED"/>
    <property type="match status" value="1"/>
</dbReference>
<organism evidence="6 7">
    <name type="scientific">Candidatus Onthocola gallistercoris</name>
    <dbReference type="NCBI Taxonomy" id="2840876"/>
    <lineage>
        <taxon>Bacteria</taxon>
        <taxon>Bacillati</taxon>
        <taxon>Bacillota</taxon>
        <taxon>Bacilli</taxon>
        <taxon>Candidatus Onthocola</taxon>
    </lineage>
</organism>
<dbReference type="GO" id="GO:0030313">
    <property type="term" value="C:cell envelope"/>
    <property type="evidence" value="ECO:0007669"/>
    <property type="project" value="UniProtKB-SubCell"/>
</dbReference>
<evidence type="ECO:0000256" key="3">
    <source>
        <dbReference type="ARBA" id="ARBA00022729"/>
    </source>
</evidence>
<accession>A0A9D1HJB1</accession>
<feature type="signal peptide" evidence="4">
    <location>
        <begin position="1"/>
        <end position="21"/>
    </location>
</feature>
<evidence type="ECO:0000256" key="4">
    <source>
        <dbReference type="SAM" id="SignalP"/>
    </source>
</evidence>
<dbReference type="InterPro" id="IPR028082">
    <property type="entry name" value="Peripla_BP_I"/>
</dbReference>
<dbReference type="EMBL" id="DVLT01000047">
    <property type="protein sequence ID" value="HIU03172.1"/>
    <property type="molecule type" value="Genomic_DNA"/>
</dbReference>
<dbReference type="InterPro" id="IPR025997">
    <property type="entry name" value="SBP_2_dom"/>
</dbReference>
<comment type="subcellular location">
    <subcellularLocation>
        <location evidence="1">Cell envelope</location>
    </subcellularLocation>
</comment>
<dbReference type="Gene3D" id="3.40.50.2300">
    <property type="match status" value="2"/>
</dbReference>
<evidence type="ECO:0000256" key="2">
    <source>
        <dbReference type="ARBA" id="ARBA00007639"/>
    </source>
</evidence>
<keyword evidence="3 4" id="KW-0732">Signal</keyword>
<dbReference type="GO" id="GO:0030246">
    <property type="term" value="F:carbohydrate binding"/>
    <property type="evidence" value="ECO:0007669"/>
    <property type="project" value="UniProtKB-ARBA"/>
</dbReference>
<dbReference type="Proteomes" id="UP000824164">
    <property type="component" value="Unassembled WGS sequence"/>
</dbReference>
<feature type="domain" description="Periplasmic binding protein" evidence="5">
    <location>
        <begin position="69"/>
        <end position="309"/>
    </location>
</feature>
<dbReference type="SUPFAM" id="SSF53822">
    <property type="entry name" value="Periplasmic binding protein-like I"/>
    <property type="match status" value="1"/>
</dbReference>
<evidence type="ECO:0000259" key="5">
    <source>
        <dbReference type="Pfam" id="PF13407"/>
    </source>
</evidence>
<evidence type="ECO:0000256" key="1">
    <source>
        <dbReference type="ARBA" id="ARBA00004196"/>
    </source>
</evidence>
<comment type="similarity">
    <text evidence="2">Belongs to the bacterial solute-binding protein 2 family.</text>
</comment>
<reference evidence="6" key="2">
    <citation type="journal article" date="2021" name="PeerJ">
        <title>Extensive microbial diversity within the chicken gut microbiome revealed by metagenomics and culture.</title>
        <authorList>
            <person name="Gilroy R."/>
            <person name="Ravi A."/>
            <person name="Getino M."/>
            <person name="Pursley I."/>
            <person name="Horton D.L."/>
            <person name="Alikhan N.F."/>
            <person name="Baker D."/>
            <person name="Gharbi K."/>
            <person name="Hall N."/>
            <person name="Watson M."/>
            <person name="Adriaenssens E.M."/>
            <person name="Foster-Nyarko E."/>
            <person name="Jarju S."/>
            <person name="Secka A."/>
            <person name="Antonio M."/>
            <person name="Oren A."/>
            <person name="Chaudhuri R.R."/>
            <person name="La Ragione R."/>
            <person name="Hildebrand F."/>
            <person name="Pallen M.J."/>
        </authorList>
    </citation>
    <scope>NUCLEOTIDE SEQUENCE</scope>
    <source>
        <strain evidence="6">CHK187-14744</strain>
    </source>
</reference>
<gene>
    <name evidence="6" type="ORF">IAB63_07975</name>
</gene>
<proteinExistence type="inferred from homology"/>
<feature type="chain" id="PRO_5039634145" evidence="4">
    <location>
        <begin position="22"/>
        <end position="362"/>
    </location>
</feature>
<dbReference type="AlphaFoldDB" id="A0A9D1HJB1"/>
<sequence length="362" mass="40386">MKHKRQMVLVMTALTALTCFACRSTRVSPYTGETLAEESGFIEQSPEEDPNGIYDTLEDLGPSHDKIRIGFSAGGLDSEFLLDVAESLRACFHNGNGYEMVILDAHMEQDQQIKDIRRLIEAAVDYLIILPLPDCDWTVPLAQAGEADIPVLFIGDVPDGIDEEDYLSAVTGDAQSESQLAVSWLHSHVETDDMVRIACVNMDEMAPGGKQRIDAFMETAQKESSWQTEYLLLDGKTDSEIKAALDEWLEDDGMDSKHVIVCANGTTGEYITDALENLDYDGTAPLILTFESTRTMLERIRQDRLSAAVESCTDYGNTVDEIIQSHSYGMALQKNYLLTPERVYDETGDLERILEERVYTNP</sequence>
<evidence type="ECO:0000313" key="7">
    <source>
        <dbReference type="Proteomes" id="UP000824164"/>
    </source>
</evidence>
<comment type="caution">
    <text evidence="6">The sequence shown here is derived from an EMBL/GenBank/DDBJ whole genome shotgun (WGS) entry which is preliminary data.</text>
</comment>
<evidence type="ECO:0000313" key="6">
    <source>
        <dbReference type="EMBL" id="HIU03172.1"/>
    </source>
</evidence>
<name>A0A9D1HJB1_9FIRM</name>
<protein>
    <submittedName>
        <fullName evidence="6">Substrate-binding domain-containing protein</fullName>
    </submittedName>
</protein>